<dbReference type="Proteomes" id="UP000292136">
    <property type="component" value="Unassembled WGS sequence"/>
</dbReference>
<dbReference type="SUPFAM" id="SSF141371">
    <property type="entry name" value="PilZ domain-like"/>
    <property type="match status" value="1"/>
</dbReference>
<proteinExistence type="predicted"/>
<dbReference type="RefSeq" id="WP_130459843.1">
    <property type="nucleotide sequence ID" value="NZ_SHKM01000002.1"/>
</dbReference>
<evidence type="ECO:0000259" key="2">
    <source>
        <dbReference type="Pfam" id="PF07238"/>
    </source>
</evidence>
<dbReference type="PIRSF" id="PIRSF028141">
    <property type="entry name" value="C-di-GMP_BP_PA4608"/>
    <property type="match status" value="1"/>
</dbReference>
<keyword evidence="1" id="KW-0973">c-di-GMP</keyword>
<dbReference type="Gene3D" id="2.40.10.220">
    <property type="entry name" value="predicted glycosyltransferase like domains"/>
    <property type="match status" value="1"/>
</dbReference>
<protein>
    <recommendedName>
        <fullName evidence="1">Cyclic diguanosine monophosphate-binding protein</fullName>
        <shortName evidence="1">c-di-GMP-binding protein</shortName>
    </recommendedName>
    <alternativeName>
        <fullName evidence="1">Pilz domain-containing protein</fullName>
    </alternativeName>
</protein>
<evidence type="ECO:0000313" key="3">
    <source>
        <dbReference type="EMBL" id="RZT76771.1"/>
    </source>
</evidence>
<dbReference type="EMBL" id="SHKM01000002">
    <property type="protein sequence ID" value="RZT76771.1"/>
    <property type="molecule type" value="Genomic_DNA"/>
</dbReference>
<dbReference type="InterPro" id="IPR027021">
    <property type="entry name" value="C-di-GMP_BP_PA4608"/>
</dbReference>
<accession>A0ABY0IRL4</accession>
<keyword evidence="1" id="KW-0547">Nucleotide-binding</keyword>
<comment type="caution">
    <text evidence="3">The sequence shown here is derived from an EMBL/GenBank/DDBJ whole genome shotgun (WGS) entry which is preliminary data.</text>
</comment>
<evidence type="ECO:0000256" key="1">
    <source>
        <dbReference type="PIRNR" id="PIRNR028141"/>
    </source>
</evidence>
<name>A0ABY0IRL4_9RHOO</name>
<comment type="subunit">
    <text evidence="1">Monomer in both c-di-GMP-bound and free forms.</text>
</comment>
<dbReference type="Pfam" id="PF07238">
    <property type="entry name" value="PilZ"/>
    <property type="match status" value="1"/>
</dbReference>
<gene>
    <name evidence="3" type="ORF">EV678_2654</name>
</gene>
<evidence type="ECO:0000313" key="4">
    <source>
        <dbReference type="Proteomes" id="UP000292136"/>
    </source>
</evidence>
<organism evidence="3 4">
    <name type="scientific">Azospira oryzae</name>
    <dbReference type="NCBI Taxonomy" id="146939"/>
    <lineage>
        <taxon>Bacteria</taxon>
        <taxon>Pseudomonadati</taxon>
        <taxon>Pseudomonadota</taxon>
        <taxon>Betaproteobacteria</taxon>
        <taxon>Rhodocyclales</taxon>
        <taxon>Rhodocyclaceae</taxon>
        <taxon>Azospira</taxon>
    </lineage>
</organism>
<keyword evidence="4" id="KW-1185">Reference proteome</keyword>
<feature type="domain" description="PilZ" evidence="2">
    <location>
        <begin position="4"/>
        <end position="103"/>
    </location>
</feature>
<dbReference type="InterPro" id="IPR009875">
    <property type="entry name" value="PilZ_domain"/>
</dbReference>
<reference evidence="3 4" key="1">
    <citation type="submission" date="2019-02" db="EMBL/GenBank/DDBJ databases">
        <title>Genomic Encyclopedia of Type Strains, Phase IV (KMG-IV): sequencing the most valuable type-strain genomes for metagenomic binning, comparative biology and taxonomic classification.</title>
        <authorList>
            <person name="Goeker M."/>
        </authorList>
    </citation>
    <scope>NUCLEOTIDE SEQUENCE [LARGE SCALE GENOMIC DNA]</scope>
    <source>
        <strain evidence="3 4">DSM 21223</strain>
    </source>
</reference>
<sequence>MSQERRHFSRIHFLSNAYLTTASGGRHIGEIRDLSLKGALVAMASGWQGRSGEGCKLEIPLNHSDAVVIMEGHLAHVGDNNTVGIRCESIDLDSISHLRRLVELNLGDPELLNRELSALVSHD</sequence>
<comment type="function">
    <text evidence="1">Binds the second messenger bis-(3'-5') cyclic dimeric guanosine monophosphate (c-di-GMP). Can bind two c-di-GMP molecules per monomer. May play a role in bacterial second-messenger regulated processes. Binding to c-di-GMP induces a conformational change of the C- and N-termini resulting in the exposure of a highly negative surface on one side of the protein to a possible effector protein.</text>
</comment>